<name>A0A9P6HPP3_9AGAM</name>
<dbReference type="PROSITE" id="PS50181">
    <property type="entry name" value="FBOX"/>
    <property type="match status" value="1"/>
</dbReference>
<dbReference type="Proteomes" id="UP000736335">
    <property type="component" value="Unassembled WGS sequence"/>
</dbReference>
<dbReference type="InterPro" id="IPR036047">
    <property type="entry name" value="F-box-like_dom_sf"/>
</dbReference>
<dbReference type="AlphaFoldDB" id="A0A9P6HPP3"/>
<evidence type="ECO:0000259" key="1">
    <source>
        <dbReference type="PROSITE" id="PS50181"/>
    </source>
</evidence>
<dbReference type="InterPro" id="IPR001810">
    <property type="entry name" value="F-box_dom"/>
</dbReference>
<evidence type="ECO:0000313" key="3">
    <source>
        <dbReference type="Proteomes" id="UP000736335"/>
    </source>
</evidence>
<reference evidence="2" key="1">
    <citation type="journal article" date="2020" name="Nat. Commun.">
        <title>Large-scale genome sequencing of mycorrhizal fungi provides insights into the early evolution of symbiotic traits.</title>
        <authorList>
            <person name="Miyauchi S."/>
            <person name="Kiss E."/>
            <person name="Kuo A."/>
            <person name="Drula E."/>
            <person name="Kohler A."/>
            <person name="Sanchez-Garcia M."/>
            <person name="Morin E."/>
            <person name="Andreopoulos B."/>
            <person name="Barry K.W."/>
            <person name="Bonito G."/>
            <person name="Buee M."/>
            <person name="Carver A."/>
            <person name="Chen C."/>
            <person name="Cichocki N."/>
            <person name="Clum A."/>
            <person name="Culley D."/>
            <person name="Crous P.W."/>
            <person name="Fauchery L."/>
            <person name="Girlanda M."/>
            <person name="Hayes R.D."/>
            <person name="Keri Z."/>
            <person name="LaButti K."/>
            <person name="Lipzen A."/>
            <person name="Lombard V."/>
            <person name="Magnuson J."/>
            <person name="Maillard F."/>
            <person name="Murat C."/>
            <person name="Nolan M."/>
            <person name="Ohm R.A."/>
            <person name="Pangilinan J."/>
            <person name="Pereira M.F."/>
            <person name="Perotto S."/>
            <person name="Peter M."/>
            <person name="Pfister S."/>
            <person name="Riley R."/>
            <person name="Sitrit Y."/>
            <person name="Stielow J.B."/>
            <person name="Szollosi G."/>
            <person name="Zifcakova L."/>
            <person name="Stursova M."/>
            <person name="Spatafora J.W."/>
            <person name="Tedersoo L."/>
            <person name="Vaario L.M."/>
            <person name="Yamada A."/>
            <person name="Yan M."/>
            <person name="Wang P."/>
            <person name="Xu J."/>
            <person name="Bruns T."/>
            <person name="Baldrian P."/>
            <person name="Vilgalys R."/>
            <person name="Dunand C."/>
            <person name="Henrissat B."/>
            <person name="Grigoriev I.V."/>
            <person name="Hibbett D."/>
            <person name="Nagy L.G."/>
            <person name="Martin F.M."/>
        </authorList>
    </citation>
    <scope>NUCLEOTIDE SEQUENCE</scope>
    <source>
        <strain evidence="2">UH-Tt-Lm1</strain>
    </source>
</reference>
<feature type="domain" description="F-box" evidence="1">
    <location>
        <begin position="2"/>
        <end position="50"/>
    </location>
</feature>
<dbReference type="EMBL" id="WIUZ02000002">
    <property type="protein sequence ID" value="KAF9791041.1"/>
    <property type="molecule type" value="Genomic_DNA"/>
</dbReference>
<dbReference type="Gene3D" id="1.20.1280.50">
    <property type="match status" value="1"/>
</dbReference>
<reference evidence="2" key="2">
    <citation type="submission" date="2020-11" db="EMBL/GenBank/DDBJ databases">
        <authorList>
            <consortium name="DOE Joint Genome Institute"/>
            <person name="Kuo A."/>
            <person name="Miyauchi S."/>
            <person name="Kiss E."/>
            <person name="Drula E."/>
            <person name="Kohler A."/>
            <person name="Sanchez-Garcia M."/>
            <person name="Andreopoulos B."/>
            <person name="Barry K.W."/>
            <person name="Bonito G."/>
            <person name="Buee M."/>
            <person name="Carver A."/>
            <person name="Chen C."/>
            <person name="Cichocki N."/>
            <person name="Clum A."/>
            <person name="Culley D."/>
            <person name="Crous P.W."/>
            <person name="Fauchery L."/>
            <person name="Girlanda M."/>
            <person name="Hayes R."/>
            <person name="Keri Z."/>
            <person name="Labutti K."/>
            <person name="Lipzen A."/>
            <person name="Lombard V."/>
            <person name="Magnuson J."/>
            <person name="Maillard F."/>
            <person name="Morin E."/>
            <person name="Murat C."/>
            <person name="Nolan M."/>
            <person name="Ohm R."/>
            <person name="Pangilinan J."/>
            <person name="Pereira M."/>
            <person name="Perotto S."/>
            <person name="Peter M."/>
            <person name="Riley R."/>
            <person name="Sitrit Y."/>
            <person name="Stielow B."/>
            <person name="Szollosi G."/>
            <person name="Zifcakova L."/>
            <person name="Stursova M."/>
            <person name="Spatafora J.W."/>
            <person name="Tedersoo L."/>
            <person name="Vaario L.-M."/>
            <person name="Yamada A."/>
            <person name="Yan M."/>
            <person name="Wang P."/>
            <person name="Xu J."/>
            <person name="Bruns T."/>
            <person name="Baldrian P."/>
            <person name="Vilgalys R."/>
            <person name="Henrissat B."/>
            <person name="Grigoriev I.V."/>
            <person name="Hibbett D."/>
            <person name="Nagy L.G."/>
            <person name="Martin F.M."/>
        </authorList>
    </citation>
    <scope>NUCLEOTIDE SEQUENCE</scope>
    <source>
        <strain evidence="2">UH-Tt-Lm1</strain>
    </source>
</reference>
<dbReference type="SUPFAM" id="SSF81383">
    <property type="entry name" value="F-box domain"/>
    <property type="match status" value="1"/>
</dbReference>
<evidence type="ECO:0000313" key="2">
    <source>
        <dbReference type="EMBL" id="KAF9791041.1"/>
    </source>
</evidence>
<feature type="non-terminal residue" evidence="2">
    <location>
        <position position="228"/>
    </location>
</feature>
<gene>
    <name evidence="2" type="ORF">BJ322DRAFT_1208302</name>
</gene>
<keyword evidence="3" id="KW-1185">Reference proteome</keyword>
<accession>A0A9P6HPP3</accession>
<dbReference type="Pfam" id="PF12937">
    <property type="entry name" value="F-box-like"/>
    <property type="match status" value="1"/>
</dbReference>
<protein>
    <recommendedName>
        <fullName evidence="1">F-box domain-containing protein</fullName>
    </recommendedName>
</protein>
<organism evidence="2 3">
    <name type="scientific">Thelephora terrestris</name>
    <dbReference type="NCBI Taxonomy" id="56493"/>
    <lineage>
        <taxon>Eukaryota</taxon>
        <taxon>Fungi</taxon>
        <taxon>Dikarya</taxon>
        <taxon>Basidiomycota</taxon>
        <taxon>Agaricomycotina</taxon>
        <taxon>Agaricomycetes</taxon>
        <taxon>Thelephorales</taxon>
        <taxon>Thelephoraceae</taxon>
        <taxon>Thelephora</taxon>
    </lineage>
</organism>
<proteinExistence type="predicted"/>
<sequence length="228" mass="25833">MNIPVNKLPPELLSRILEHRDCEEDLSASTHVCQYWRSTLTSSPSLWSHLVVESKRDVGRALTYLKRSKSAAIHVWITIDVVQDLDVLQRFTPHISRTRSFSIQGYINVHLASSLLLCSPVPLLEHLEIRAHGGPVRNIDNFPLPSLTELELCLLEHSGSIRISSLFLLFSNCPRLQKIRVRIFDGVLQDLSPHHVTSLESVVDLSYASNVVEGILPCLKLPRLKRLR</sequence>
<comment type="caution">
    <text evidence="2">The sequence shown here is derived from an EMBL/GenBank/DDBJ whole genome shotgun (WGS) entry which is preliminary data.</text>
</comment>
<dbReference type="OrthoDB" id="3365698at2759"/>